<evidence type="ECO:0000256" key="14">
    <source>
        <dbReference type="ARBA" id="ARBA00023136"/>
    </source>
</evidence>
<evidence type="ECO:0000256" key="11">
    <source>
        <dbReference type="ARBA" id="ARBA00022683"/>
    </source>
</evidence>
<evidence type="ECO:0000256" key="3">
    <source>
        <dbReference type="ARBA" id="ARBA00004651"/>
    </source>
</evidence>
<dbReference type="SUPFAM" id="SSF52794">
    <property type="entry name" value="PTS system IIB component-like"/>
    <property type="match status" value="1"/>
</dbReference>
<dbReference type="Pfam" id="PF02378">
    <property type="entry name" value="PTS_EIIC"/>
    <property type="match status" value="1"/>
</dbReference>
<dbReference type="PROSITE" id="PS51104">
    <property type="entry name" value="PTS_EIIC_TYPE_2"/>
    <property type="match status" value="1"/>
</dbReference>
<dbReference type="InterPro" id="IPR036095">
    <property type="entry name" value="PTS_EIIB-like_sf"/>
</dbReference>
<evidence type="ECO:0000313" key="16">
    <source>
        <dbReference type="EMBL" id="QDO91200.1"/>
    </source>
</evidence>
<dbReference type="GO" id="GO:0022872">
    <property type="term" value="F:protein-N(PI)-phosphohistidine-mannitol phosphotransferase system transmembrane transporter activity"/>
    <property type="evidence" value="ECO:0007669"/>
    <property type="project" value="InterPro"/>
</dbReference>
<sequence>MSNQKSVNSKSAIQRLGSNLSSMIMPNIGALIAWGLITMLFIPDGFLPNEELAGLVDPMIVYLIPILIAFSGGNLVYDHRGGVVGVIGTMGVILGADAPMLLGAMVLGPLGGWLIKKFDELVQDSIPTGFEMLVNNFSSGILGFLIAITAYYGIGPLFVGLNTFMANGTEWIIQKGLLPLANVFIEPAKVLFLNNAINHGIFTPLGAQQTAEAGKSIIYLLETNPGPGVGILLAYMVFGKGSAKSSAYGASIIHFFGGIHEIYFPYVMMKPLLFIAAIAGGVTGTFINVLFDSGLTSAASPGSIFAIMGLASSDSYFGVAMGVLSAAVVSFLIAAIILKFDNKEGDLQAAQVKTAEAKAVAKGTNSDISDDRADKEDVKVGVDELENEEILKIIFACDAGMGSSAMGASLLKKKAKEANITDIEITNSPVSKLKDEEGLLIITQEELTPRAKEHAPNAVHVSVDNFLGSPKYDEVIDRVKK</sequence>
<comment type="catalytic activity">
    <reaction evidence="1">
        <text>D-mannitol(out) + N(pros)-phospho-L-histidyl-[protein] = D-mannitol 1-phosphate(in) + L-histidyl-[protein]</text>
        <dbReference type="Rhea" id="RHEA:33363"/>
        <dbReference type="Rhea" id="RHEA-COMP:9745"/>
        <dbReference type="Rhea" id="RHEA-COMP:9746"/>
        <dbReference type="ChEBI" id="CHEBI:16899"/>
        <dbReference type="ChEBI" id="CHEBI:29979"/>
        <dbReference type="ChEBI" id="CHEBI:61381"/>
        <dbReference type="ChEBI" id="CHEBI:64837"/>
        <dbReference type="EC" id="2.7.1.197"/>
    </reaction>
</comment>
<evidence type="ECO:0000256" key="8">
    <source>
        <dbReference type="ARBA" id="ARBA00022553"/>
    </source>
</evidence>
<dbReference type="GO" id="GO:0009401">
    <property type="term" value="P:phosphoenolpyruvate-dependent sugar phosphotransferase system"/>
    <property type="evidence" value="ECO:0007669"/>
    <property type="project" value="UniProtKB-KW"/>
</dbReference>
<organism evidence="16 17">
    <name type="scientific">Dolosigranulum pigrum</name>
    <dbReference type="NCBI Taxonomy" id="29394"/>
    <lineage>
        <taxon>Bacteria</taxon>
        <taxon>Bacillati</taxon>
        <taxon>Bacillota</taxon>
        <taxon>Bacilli</taxon>
        <taxon>Lactobacillales</taxon>
        <taxon>Carnobacteriaceae</taxon>
        <taxon>Dolosigranulum</taxon>
    </lineage>
</organism>
<keyword evidence="7" id="KW-1003">Cell membrane</keyword>
<dbReference type="Gene3D" id="3.40.50.2300">
    <property type="match status" value="1"/>
</dbReference>
<evidence type="ECO:0000256" key="4">
    <source>
        <dbReference type="ARBA" id="ARBA00011909"/>
    </source>
</evidence>
<keyword evidence="10" id="KW-0808">Transferase</keyword>
<dbReference type="Proteomes" id="UP000315953">
    <property type="component" value="Chromosome"/>
</dbReference>
<dbReference type="CDD" id="cd05567">
    <property type="entry name" value="PTS_IIB_mannitol"/>
    <property type="match status" value="1"/>
</dbReference>
<accession>A0A516GIH2</accession>
<dbReference type="GO" id="GO:0090563">
    <property type="term" value="F:protein-phosphocysteine-sugar phosphotransferase activity"/>
    <property type="evidence" value="ECO:0007669"/>
    <property type="project" value="TreeGrafter"/>
</dbReference>
<gene>
    <name evidence="16" type="ORF">FNV33_03700</name>
</gene>
<dbReference type="RefSeq" id="WP_112788905.1">
    <property type="nucleotide sequence ID" value="NZ_CALFGV010000019.1"/>
</dbReference>
<evidence type="ECO:0000256" key="10">
    <source>
        <dbReference type="ARBA" id="ARBA00022679"/>
    </source>
</evidence>
<evidence type="ECO:0000256" key="1">
    <source>
        <dbReference type="ARBA" id="ARBA00001655"/>
    </source>
</evidence>
<evidence type="ECO:0000256" key="13">
    <source>
        <dbReference type="ARBA" id="ARBA00022989"/>
    </source>
</evidence>
<evidence type="ECO:0000256" key="5">
    <source>
        <dbReference type="ARBA" id="ARBA00021825"/>
    </source>
</evidence>
<dbReference type="EC" id="2.7.1.197" evidence="4"/>
<keyword evidence="14" id="KW-0472">Membrane</keyword>
<comment type="subcellular location">
    <subcellularLocation>
        <location evidence="3">Cell membrane</location>
        <topology evidence="3">Multi-pass membrane protein</topology>
    </subcellularLocation>
</comment>
<dbReference type="Pfam" id="PF02302">
    <property type="entry name" value="PTS_IIB"/>
    <property type="match status" value="1"/>
</dbReference>
<keyword evidence="9" id="KW-0762">Sugar transport</keyword>
<dbReference type="PROSITE" id="PS51099">
    <property type="entry name" value="PTS_EIIB_TYPE_2"/>
    <property type="match status" value="1"/>
</dbReference>
<reference evidence="16 17" key="1">
    <citation type="submission" date="2019-07" db="EMBL/GenBank/DDBJ databases">
        <title>Genome assembly of a nasal isolate of Dolosigranulum pigrum from a chronic sinusitis patient.</title>
        <authorList>
            <person name="Baig S."/>
            <person name="Overballe-Petersen S."/>
            <person name="Kaspar U."/>
            <person name="Rendboe A."/>
            <person name="de Man T."/>
            <person name="Liu C."/>
            <person name="Price L.B."/>
            <person name="Stegger M."/>
            <person name="Becker K."/>
            <person name="Skytt Andersen P."/>
        </authorList>
    </citation>
    <scope>NUCLEOTIDE SEQUENCE [LARGE SCALE GENOMIC DNA]</scope>
    <source>
        <strain evidence="16 17">83VPs-KB5</strain>
    </source>
</reference>
<evidence type="ECO:0000256" key="15">
    <source>
        <dbReference type="ARBA" id="ARBA00033349"/>
    </source>
</evidence>
<dbReference type="InterPro" id="IPR003501">
    <property type="entry name" value="PTS_EIIB_2/3"/>
</dbReference>
<keyword evidence="12" id="KW-0812">Transmembrane</keyword>
<name>A0A516GIH2_9LACT</name>
<evidence type="ECO:0000256" key="6">
    <source>
        <dbReference type="ARBA" id="ARBA00022448"/>
    </source>
</evidence>
<evidence type="ECO:0000313" key="17">
    <source>
        <dbReference type="Proteomes" id="UP000315953"/>
    </source>
</evidence>
<keyword evidence="8" id="KW-0597">Phosphoprotein</keyword>
<evidence type="ECO:0000256" key="12">
    <source>
        <dbReference type="ARBA" id="ARBA00022692"/>
    </source>
</evidence>
<dbReference type="PANTHER" id="PTHR30181:SF2">
    <property type="entry name" value="PTS SYSTEM MANNITOL-SPECIFIC EIICBA COMPONENT"/>
    <property type="match status" value="1"/>
</dbReference>
<evidence type="ECO:0000256" key="2">
    <source>
        <dbReference type="ARBA" id="ARBA00002434"/>
    </source>
</evidence>
<dbReference type="InterPro" id="IPR003352">
    <property type="entry name" value="PTS_EIIC"/>
</dbReference>
<dbReference type="InterPro" id="IPR029503">
    <property type="entry name" value="PTS_EIIB_mannitol"/>
</dbReference>
<dbReference type="AlphaFoldDB" id="A0A516GIH2"/>
<dbReference type="PANTHER" id="PTHR30181">
    <property type="entry name" value="MANNITOL PERMEASE IIC COMPONENT"/>
    <property type="match status" value="1"/>
</dbReference>
<dbReference type="InterPro" id="IPR013011">
    <property type="entry name" value="PTS_EIIB_2"/>
</dbReference>
<proteinExistence type="predicted"/>
<dbReference type="InterPro" id="IPR004718">
    <property type="entry name" value="PTS_IIC_mtl"/>
</dbReference>
<protein>
    <recommendedName>
        <fullName evidence="5">PTS system mannitol-specific EIICB component</fullName>
        <ecNumber evidence="4">2.7.1.197</ecNumber>
    </recommendedName>
    <alternativeName>
        <fullName evidence="15">EIICB-Mtl</fullName>
    </alternativeName>
</protein>
<dbReference type="NCBIfam" id="NF011663">
    <property type="entry name" value="PRK15083.1"/>
    <property type="match status" value="1"/>
</dbReference>
<dbReference type="GO" id="GO:0005886">
    <property type="term" value="C:plasma membrane"/>
    <property type="evidence" value="ECO:0007669"/>
    <property type="project" value="UniProtKB-SubCell"/>
</dbReference>
<dbReference type="EMBL" id="CP041626">
    <property type="protein sequence ID" value="QDO91200.1"/>
    <property type="molecule type" value="Genomic_DNA"/>
</dbReference>
<dbReference type="InterPro" id="IPR013014">
    <property type="entry name" value="PTS_EIIC_2"/>
</dbReference>
<dbReference type="NCBIfam" id="TIGR00851">
    <property type="entry name" value="mtlA"/>
    <property type="match status" value="1"/>
</dbReference>
<comment type="function">
    <text evidence="2">The phosphoenolpyruvate-dependent sugar phosphotransferase system (sugar PTS), a major carbohydrate active transport system, catalyzes the phosphorylation of incoming sugar substrates concomitantly with their translocation across the cell membrane. The enzyme II CmtAB PTS system is involved in D-mannitol transport.</text>
</comment>
<dbReference type="KEGG" id="dpm:FNV33_03700"/>
<evidence type="ECO:0000256" key="9">
    <source>
        <dbReference type="ARBA" id="ARBA00022597"/>
    </source>
</evidence>
<keyword evidence="6" id="KW-0813">Transport</keyword>
<keyword evidence="13" id="KW-1133">Transmembrane helix</keyword>
<keyword evidence="11" id="KW-0598">Phosphotransferase system</keyword>
<evidence type="ECO:0000256" key="7">
    <source>
        <dbReference type="ARBA" id="ARBA00022475"/>
    </source>
</evidence>
<dbReference type="InterPro" id="IPR050893">
    <property type="entry name" value="Sugar_PTS"/>
</dbReference>